<evidence type="ECO:0000313" key="8">
    <source>
        <dbReference type="Proteomes" id="UP000708576"/>
    </source>
</evidence>
<dbReference type="Pfam" id="PF04893">
    <property type="entry name" value="Yip1"/>
    <property type="match status" value="1"/>
</dbReference>
<keyword evidence="3 5" id="KW-1133">Transmembrane helix</keyword>
<feature type="transmembrane region" description="Helical" evidence="5">
    <location>
        <begin position="5"/>
        <end position="22"/>
    </location>
</feature>
<comment type="subcellular location">
    <subcellularLocation>
        <location evidence="1">Membrane</location>
        <topology evidence="1">Multi-pass membrane protein</topology>
    </subcellularLocation>
</comment>
<dbReference type="Proteomes" id="UP000708576">
    <property type="component" value="Unassembled WGS sequence"/>
</dbReference>
<evidence type="ECO:0000259" key="6">
    <source>
        <dbReference type="Pfam" id="PF04893"/>
    </source>
</evidence>
<reference evidence="7 8" key="1">
    <citation type="journal article" date="2015" name="Int. J. Syst. Evol. Microbiol.">
        <title>Carboxylicivirga linearis sp. nov., isolated from a sea cucumber culture pond.</title>
        <authorList>
            <person name="Wang F.Q."/>
            <person name="Zhou Y.X."/>
            <person name="Lin X.Z."/>
            <person name="Chen G.J."/>
            <person name="Du Z.J."/>
        </authorList>
    </citation>
    <scope>NUCLEOTIDE SEQUENCE [LARGE SCALE GENOMIC DNA]</scope>
    <source>
        <strain evidence="7 8">FB218</strain>
    </source>
</reference>
<proteinExistence type="predicted"/>
<feature type="transmembrane region" description="Helical" evidence="5">
    <location>
        <begin position="78"/>
        <end position="106"/>
    </location>
</feature>
<keyword evidence="4 5" id="KW-0472">Membrane</keyword>
<keyword evidence="8" id="KW-1185">Reference proteome</keyword>
<dbReference type="InterPro" id="IPR006977">
    <property type="entry name" value="Yip1_dom"/>
</dbReference>
<name>A0ABS5JZ96_9BACT</name>
<feature type="domain" description="Yip1" evidence="6">
    <location>
        <begin position="3"/>
        <end position="135"/>
    </location>
</feature>
<evidence type="ECO:0000256" key="3">
    <source>
        <dbReference type="ARBA" id="ARBA00022989"/>
    </source>
</evidence>
<evidence type="ECO:0000256" key="5">
    <source>
        <dbReference type="SAM" id="Phobius"/>
    </source>
</evidence>
<feature type="transmembrane region" description="Helical" evidence="5">
    <location>
        <begin position="126"/>
        <end position="146"/>
    </location>
</feature>
<gene>
    <name evidence="7" type="ORF">KEM10_18280</name>
</gene>
<accession>A0ABS5JZ96</accession>
<keyword evidence="2 5" id="KW-0812">Transmembrane</keyword>
<comment type="caution">
    <text evidence="7">The sequence shown here is derived from an EMBL/GenBank/DDBJ whole genome shotgun (WGS) entry which is preliminary data.</text>
</comment>
<feature type="transmembrane region" description="Helical" evidence="5">
    <location>
        <begin position="34"/>
        <end position="57"/>
    </location>
</feature>
<evidence type="ECO:0000256" key="2">
    <source>
        <dbReference type="ARBA" id="ARBA00022692"/>
    </source>
</evidence>
<organism evidence="7 8">
    <name type="scientific">Carboxylicivirga linearis</name>
    <dbReference type="NCBI Taxonomy" id="1628157"/>
    <lineage>
        <taxon>Bacteria</taxon>
        <taxon>Pseudomonadati</taxon>
        <taxon>Bacteroidota</taxon>
        <taxon>Bacteroidia</taxon>
        <taxon>Marinilabiliales</taxon>
        <taxon>Marinilabiliaceae</taxon>
        <taxon>Carboxylicivirga</taxon>
    </lineage>
</organism>
<evidence type="ECO:0000256" key="4">
    <source>
        <dbReference type="ARBA" id="ARBA00023136"/>
    </source>
</evidence>
<protein>
    <recommendedName>
        <fullName evidence="6">Yip1 domain-containing protein</fullName>
    </recommendedName>
</protein>
<evidence type="ECO:0000313" key="7">
    <source>
        <dbReference type="EMBL" id="MBS2100240.1"/>
    </source>
</evidence>
<dbReference type="EMBL" id="JAGUCO010000020">
    <property type="protein sequence ID" value="MBS2100240.1"/>
    <property type="molecule type" value="Genomic_DNA"/>
</dbReference>
<evidence type="ECO:0000256" key="1">
    <source>
        <dbReference type="ARBA" id="ARBA00004141"/>
    </source>
</evidence>
<sequence length="151" mass="17378">MTFSLPLIGAYSLAIFLGYLFGHQEWDFSSALKFAVFIFSACFFGLYMSYFILLKLIPIESMKSDKGLAFKMIAYSSLPIYLLGIVTALIPQTFFFFFLVIYAAYIIWEGLKVMRVNVDQRSWQTVVLSVLVLLMPYGLHKLLIYLSRFAL</sequence>